<evidence type="ECO:0000313" key="1">
    <source>
        <dbReference type="EMBL" id="MBC2143404.1"/>
    </source>
</evidence>
<gene>
    <name evidence="1" type="ORF">HCA89_13900</name>
</gene>
<name>A0AB73HBW3_LISIO</name>
<dbReference type="Proteomes" id="UP000552309">
    <property type="component" value="Unassembled WGS sequence"/>
</dbReference>
<evidence type="ECO:0000313" key="2">
    <source>
        <dbReference type="Proteomes" id="UP000552309"/>
    </source>
</evidence>
<protein>
    <submittedName>
        <fullName evidence="1">DNA polymerase III</fullName>
    </submittedName>
</protein>
<dbReference type="AlphaFoldDB" id="A0AB73HBW3"/>
<proteinExistence type="predicted"/>
<accession>A0AB73HBW3</accession>
<dbReference type="RefSeq" id="WP_185481719.1">
    <property type="nucleotide sequence ID" value="NZ_JAARWL010000001.1"/>
</dbReference>
<reference evidence="1 2" key="1">
    <citation type="submission" date="2020-03" db="EMBL/GenBank/DDBJ databases">
        <title>Soil Listeria distribution.</title>
        <authorList>
            <person name="Liao J."/>
            <person name="Wiedmann M."/>
        </authorList>
    </citation>
    <scope>NUCLEOTIDE SEQUENCE [LARGE SCALE GENOMIC DNA]</scope>
    <source>
        <strain evidence="1 2">FSL L7-0297</strain>
    </source>
</reference>
<organism evidence="1 2">
    <name type="scientific">Listeria innocua</name>
    <dbReference type="NCBI Taxonomy" id="1642"/>
    <lineage>
        <taxon>Bacteria</taxon>
        <taxon>Bacillati</taxon>
        <taxon>Bacillota</taxon>
        <taxon>Bacilli</taxon>
        <taxon>Bacillales</taxon>
        <taxon>Listeriaceae</taxon>
        <taxon>Listeria</taxon>
    </lineage>
</organism>
<sequence>MVLHNESHSQELVGGFIKINSHPFFKLFVLDTATKYNELAVLLQQRLTNVLRENNRRLNDLKQGLTDNSIQEITDLKGYIKANEKLLSSIEHTLENPLPNIQYQFNLPQSEIYDSTQLFTDLDVKLTERFQEVKSVIERSDLVYARNELDTLEADILVFYKNEKKFNGYWNQLNESVTKEVDALVDNIRDIHSFHESPSMENFYPSTIHEHLFTDLAISYMHEEVEANSDLFGAYSLSVKGEASVEIEKKITESAWCQYNKESEKCFRNTMNAVRLIAQKTLSEEQNKFIQFTNISNCVVTGRENGRAFEIPTRGSFTLNQEAPISIKKLNVNKIEVKKKSIDKSSNRLMDREL</sequence>
<comment type="caution">
    <text evidence="1">The sequence shown here is derived from an EMBL/GenBank/DDBJ whole genome shotgun (WGS) entry which is preliminary data.</text>
</comment>
<dbReference type="EMBL" id="JAARXV010000008">
    <property type="protein sequence ID" value="MBC2143404.1"/>
    <property type="molecule type" value="Genomic_DNA"/>
</dbReference>